<gene>
    <name evidence="2" type="ORF">MM415A04464_0003</name>
</gene>
<proteinExistence type="predicted"/>
<name>A0A6M3JIK7_9ZZZZ</name>
<feature type="compositionally biased region" description="Low complexity" evidence="1">
    <location>
        <begin position="128"/>
        <end position="146"/>
    </location>
</feature>
<accession>A0A6M3JIK7</accession>
<protein>
    <recommendedName>
        <fullName evidence="3">Tail assembly chaperone</fullName>
    </recommendedName>
</protein>
<sequence length="146" mass="15408">MAILDKAALLTPSDLKCETVTVGSGEVVMQEFSWAERIRAREELQAMGAGDDEQSARALLRVLVVPSLRNEDRSVMFPPEERDEAVVGLMAALPPASIMQLIDGGLHVQGMGKDILKEAVGNSEATRSDSSPSGSPETSATPASAS</sequence>
<evidence type="ECO:0000256" key="1">
    <source>
        <dbReference type="SAM" id="MobiDB-lite"/>
    </source>
</evidence>
<organism evidence="2">
    <name type="scientific">viral metagenome</name>
    <dbReference type="NCBI Taxonomy" id="1070528"/>
    <lineage>
        <taxon>unclassified sequences</taxon>
        <taxon>metagenomes</taxon>
        <taxon>organismal metagenomes</taxon>
    </lineage>
</organism>
<reference evidence="2" key="1">
    <citation type="submission" date="2020-03" db="EMBL/GenBank/DDBJ databases">
        <title>The deep terrestrial virosphere.</title>
        <authorList>
            <person name="Holmfeldt K."/>
            <person name="Nilsson E."/>
            <person name="Simone D."/>
            <person name="Lopez-Fernandez M."/>
            <person name="Wu X."/>
            <person name="de Brujin I."/>
            <person name="Lundin D."/>
            <person name="Andersson A."/>
            <person name="Bertilsson S."/>
            <person name="Dopson M."/>
        </authorList>
    </citation>
    <scope>NUCLEOTIDE SEQUENCE</scope>
    <source>
        <strain evidence="2">MM415A04464</strain>
    </source>
</reference>
<evidence type="ECO:0000313" key="2">
    <source>
        <dbReference type="EMBL" id="QJA69590.1"/>
    </source>
</evidence>
<dbReference type="AlphaFoldDB" id="A0A6M3JIK7"/>
<dbReference type="EMBL" id="MT141719">
    <property type="protein sequence ID" value="QJA69590.1"/>
    <property type="molecule type" value="Genomic_DNA"/>
</dbReference>
<feature type="region of interest" description="Disordered" evidence="1">
    <location>
        <begin position="118"/>
        <end position="146"/>
    </location>
</feature>
<evidence type="ECO:0008006" key="3">
    <source>
        <dbReference type="Google" id="ProtNLM"/>
    </source>
</evidence>